<dbReference type="PROSITE" id="PS50126">
    <property type="entry name" value="S1"/>
    <property type="match status" value="1"/>
</dbReference>
<dbReference type="GO" id="GO:0003723">
    <property type="term" value="F:RNA binding"/>
    <property type="evidence" value="ECO:0007669"/>
    <property type="project" value="UniProtKB-UniRule"/>
</dbReference>
<dbReference type="InterPro" id="IPR012340">
    <property type="entry name" value="NA-bd_OB-fold"/>
</dbReference>
<dbReference type="SUPFAM" id="SSF50249">
    <property type="entry name" value="Nucleic acid-binding proteins"/>
    <property type="match status" value="1"/>
</dbReference>
<dbReference type="Proteomes" id="UP000030428">
    <property type="component" value="Unassembled WGS sequence"/>
</dbReference>
<dbReference type="InterPro" id="IPR013735">
    <property type="entry name" value="TF_NusA_N"/>
</dbReference>
<dbReference type="SUPFAM" id="SSF69705">
    <property type="entry name" value="Transcription factor NusA, N-terminal domain"/>
    <property type="match status" value="1"/>
</dbReference>
<dbReference type="GO" id="GO:0005829">
    <property type="term" value="C:cytosol"/>
    <property type="evidence" value="ECO:0007669"/>
    <property type="project" value="TreeGrafter"/>
</dbReference>
<dbReference type="SUPFAM" id="SSF47794">
    <property type="entry name" value="Rad51 N-terminal domain-like"/>
    <property type="match status" value="2"/>
</dbReference>
<keyword evidence="6 7" id="KW-0804">Transcription</keyword>
<gene>
    <name evidence="7 9" type="primary">nusA</name>
    <name evidence="9" type="ORF">PN36_21065</name>
</gene>
<keyword evidence="9" id="KW-0251">Elongation factor</keyword>
<sequence length="485" mass="54186">MNKKILLVVDAVSNEKGVSKEVIFNALECAIASATRKHSNNEIEVRTEIDRRTGDYSAFRRWEVVDDENVEIPETQISLTDATKENTEITIGEWIEKPIQSVNFDRIGAQMAKQVIVQKIREAERAQVVEAYKERQGELVSGLVKRTERGNVILDLGSNAEALIPREEMIPRDTVRPGDRLRGYLQAVRSEQRGPQLFLSRTAPELLMKLFLMEVPEIGENFLVIMNAARDPGLRAKLAVKTKDPRIDPVGACVGMRGSRVHAITNELAGEKVDIIVWDENPAKFVMNAMAPAEVVSIIVDEETHSMDVAVREEQLSKAIGRNGQNVRLASDLTGWTLNVMTESEAAEKHQAETNAMQDLFIKELDVDEEIASVLVQEGFSTLEEVAYVPLNEMREIKEFDDELVKKLRTSAKNLLLTRTSEETLKEEVPTEDLRSLAGKWAQVLAKRGIMNVAELADQSVDDLINIEGMNEAQAGQLIMTARAS</sequence>
<dbReference type="InterPro" id="IPR015946">
    <property type="entry name" value="KH_dom-like_a/b"/>
</dbReference>
<keyword evidence="5 7" id="KW-0805">Transcription regulation</keyword>
<dbReference type="Gene3D" id="3.30.300.20">
    <property type="match status" value="2"/>
</dbReference>
<evidence type="ECO:0000259" key="8">
    <source>
        <dbReference type="PROSITE" id="PS50126"/>
    </source>
</evidence>
<dbReference type="FunFam" id="2.40.50.140:FF:000058">
    <property type="entry name" value="Transcription termination/antitermination protein NusA"/>
    <property type="match status" value="1"/>
</dbReference>
<evidence type="ECO:0000313" key="10">
    <source>
        <dbReference type="Proteomes" id="UP000030428"/>
    </source>
</evidence>
<dbReference type="GO" id="GO:0031564">
    <property type="term" value="P:transcription antitermination"/>
    <property type="evidence" value="ECO:0007669"/>
    <property type="project" value="UniProtKB-UniRule"/>
</dbReference>
<comment type="similarity">
    <text evidence="7">Belongs to the NusA family.</text>
</comment>
<dbReference type="InterPro" id="IPR003029">
    <property type="entry name" value="S1_domain"/>
</dbReference>
<dbReference type="GO" id="GO:0000166">
    <property type="term" value="F:nucleotide binding"/>
    <property type="evidence" value="ECO:0007669"/>
    <property type="project" value="InterPro"/>
</dbReference>
<dbReference type="NCBIfam" id="TIGR01953">
    <property type="entry name" value="NusA"/>
    <property type="match status" value="1"/>
</dbReference>
<dbReference type="Pfam" id="PF13184">
    <property type="entry name" value="KH_NusA_1st"/>
    <property type="match status" value="1"/>
</dbReference>
<organism evidence="9 10">
    <name type="scientific">Candidatus Thiomargarita nelsonii</name>
    <dbReference type="NCBI Taxonomy" id="1003181"/>
    <lineage>
        <taxon>Bacteria</taxon>
        <taxon>Pseudomonadati</taxon>
        <taxon>Pseudomonadota</taxon>
        <taxon>Gammaproteobacteria</taxon>
        <taxon>Thiotrichales</taxon>
        <taxon>Thiotrichaceae</taxon>
        <taxon>Thiomargarita</taxon>
    </lineage>
</organism>
<dbReference type="CDD" id="cd22529">
    <property type="entry name" value="KH-II_NusA_rpt2"/>
    <property type="match status" value="1"/>
</dbReference>
<reference evidence="9 10" key="1">
    <citation type="journal article" date="2016" name="Front. Microbiol.">
        <title>Single-Cell (Meta-)Genomics of a Dimorphic Candidatus Thiomargarita nelsonii Reveals Genomic Plasticity.</title>
        <authorList>
            <person name="Flood B.E."/>
            <person name="Fliss P."/>
            <person name="Jones D.S."/>
            <person name="Dick G.J."/>
            <person name="Jain S."/>
            <person name="Kaster A.K."/>
            <person name="Winkel M."/>
            <person name="Mussmann M."/>
            <person name="Bailey J."/>
        </authorList>
    </citation>
    <scope>NUCLEOTIDE SEQUENCE [LARGE SCALE GENOMIC DNA]</scope>
    <source>
        <strain evidence="9">Hydrate Ridge</strain>
    </source>
</reference>
<dbReference type="Pfam" id="PF14520">
    <property type="entry name" value="HHH_5"/>
    <property type="match status" value="1"/>
</dbReference>
<dbReference type="InterPro" id="IPR010213">
    <property type="entry name" value="TF_NusA"/>
</dbReference>
<dbReference type="PANTHER" id="PTHR22648:SF0">
    <property type="entry name" value="TRANSCRIPTION TERMINATION_ANTITERMINATION PROTEIN NUSA"/>
    <property type="match status" value="1"/>
</dbReference>
<dbReference type="PROSITE" id="PS50084">
    <property type="entry name" value="KH_TYPE_1"/>
    <property type="match status" value="1"/>
</dbReference>
<evidence type="ECO:0000256" key="5">
    <source>
        <dbReference type="ARBA" id="ARBA00023015"/>
    </source>
</evidence>
<evidence type="ECO:0000256" key="6">
    <source>
        <dbReference type="ARBA" id="ARBA00023163"/>
    </source>
</evidence>
<dbReference type="PANTHER" id="PTHR22648">
    <property type="entry name" value="TRANSCRIPTION TERMINATION FACTOR NUSA"/>
    <property type="match status" value="1"/>
</dbReference>
<dbReference type="SMART" id="SM00322">
    <property type="entry name" value="KH"/>
    <property type="match status" value="2"/>
</dbReference>
<dbReference type="Gene3D" id="2.40.50.140">
    <property type="entry name" value="Nucleic acid-binding proteins"/>
    <property type="match status" value="1"/>
</dbReference>
<dbReference type="InterPro" id="IPR058582">
    <property type="entry name" value="KH_NusA_2nd"/>
</dbReference>
<dbReference type="NCBIfam" id="TIGR01954">
    <property type="entry name" value="nusA_Cterm_rpt"/>
    <property type="match status" value="2"/>
</dbReference>
<keyword evidence="2 7" id="KW-0963">Cytoplasm</keyword>
<dbReference type="Pfam" id="PF26594">
    <property type="entry name" value="KH_NusA_2nd"/>
    <property type="match status" value="1"/>
</dbReference>
<proteinExistence type="inferred from homology"/>
<dbReference type="HAMAP" id="MF_00945_B">
    <property type="entry name" value="NusA_B"/>
    <property type="match status" value="1"/>
</dbReference>
<dbReference type="GO" id="GO:0003700">
    <property type="term" value="F:DNA-binding transcription factor activity"/>
    <property type="evidence" value="ECO:0007669"/>
    <property type="project" value="InterPro"/>
</dbReference>
<dbReference type="GO" id="GO:0003746">
    <property type="term" value="F:translation elongation factor activity"/>
    <property type="evidence" value="ECO:0007669"/>
    <property type="project" value="UniProtKB-KW"/>
</dbReference>
<keyword evidence="3 7" id="KW-0889">Transcription antitermination</keyword>
<dbReference type="InterPro" id="IPR009019">
    <property type="entry name" value="KH_sf_prok-type"/>
</dbReference>
<dbReference type="Pfam" id="PF08529">
    <property type="entry name" value="NusA_N"/>
    <property type="match status" value="1"/>
</dbReference>
<comment type="caution">
    <text evidence="9">The sequence shown here is derived from an EMBL/GenBank/DDBJ whole genome shotgun (WGS) entry which is preliminary data.</text>
</comment>
<keyword evidence="4 7" id="KW-0694">RNA-binding</keyword>
<keyword evidence="9" id="KW-0648">Protein biosynthesis</keyword>
<comment type="subcellular location">
    <subcellularLocation>
        <location evidence="7">Cytoplasm</location>
    </subcellularLocation>
</comment>
<dbReference type="AlphaFoldDB" id="A0A0A6P8V5"/>
<dbReference type="InterPro" id="IPR025249">
    <property type="entry name" value="TF_NusA_KH_1st"/>
</dbReference>
<dbReference type="InterPro" id="IPR010214">
    <property type="entry name" value="Tscrpt_termin_fac_NusA_C_rpt"/>
</dbReference>
<comment type="subunit">
    <text evidence="7">Monomer. Binds directly to the core enzyme of the DNA-dependent RNA polymerase and to nascent RNA.</text>
</comment>
<dbReference type="Gene3D" id="3.30.1480.10">
    <property type="entry name" value="NusA, N-terminal domain"/>
    <property type="match status" value="1"/>
</dbReference>
<protein>
    <recommendedName>
        <fullName evidence="7">Transcription termination/antitermination protein NusA</fullName>
    </recommendedName>
</protein>
<evidence type="ECO:0000256" key="7">
    <source>
        <dbReference type="HAMAP-Rule" id="MF_00945"/>
    </source>
</evidence>
<dbReference type="SMART" id="SM00316">
    <property type="entry name" value="S1"/>
    <property type="match status" value="1"/>
</dbReference>
<evidence type="ECO:0000256" key="4">
    <source>
        <dbReference type="ARBA" id="ARBA00022884"/>
    </source>
</evidence>
<accession>A0A0A6P8V5</accession>
<evidence type="ECO:0000256" key="3">
    <source>
        <dbReference type="ARBA" id="ARBA00022814"/>
    </source>
</evidence>
<dbReference type="FunFam" id="3.30.300.20:FF:000005">
    <property type="entry name" value="Transcription termination/antitermination protein NusA"/>
    <property type="match status" value="1"/>
</dbReference>
<dbReference type="Gene3D" id="1.10.150.20">
    <property type="entry name" value="5' to 3' exonuclease, C-terminal subdomain"/>
    <property type="match status" value="2"/>
</dbReference>
<comment type="function">
    <text evidence="7">Participates in both transcription termination and antitermination.</text>
</comment>
<dbReference type="InterPro" id="IPR036555">
    <property type="entry name" value="NusA_N_sf"/>
</dbReference>
<feature type="domain" description="S1 motif" evidence="8">
    <location>
        <begin position="137"/>
        <end position="202"/>
    </location>
</feature>
<keyword evidence="10" id="KW-1185">Reference proteome</keyword>
<dbReference type="EMBL" id="JSZA02000093">
    <property type="protein sequence ID" value="KHD07225.1"/>
    <property type="molecule type" value="Genomic_DNA"/>
</dbReference>
<name>A0A0A6P8V5_9GAMM</name>
<evidence type="ECO:0000313" key="9">
    <source>
        <dbReference type="EMBL" id="KHD07225.1"/>
    </source>
</evidence>
<dbReference type="SUPFAM" id="SSF54814">
    <property type="entry name" value="Prokaryotic type KH domain (KH-domain type II)"/>
    <property type="match status" value="2"/>
</dbReference>
<dbReference type="InterPro" id="IPR030842">
    <property type="entry name" value="TF_NusA_bacterial"/>
</dbReference>
<dbReference type="InterPro" id="IPR004087">
    <property type="entry name" value="KH_dom"/>
</dbReference>
<dbReference type="CDD" id="cd04455">
    <property type="entry name" value="S1_NusA"/>
    <property type="match status" value="1"/>
</dbReference>
<dbReference type="GO" id="GO:0006353">
    <property type="term" value="P:DNA-templated transcription termination"/>
    <property type="evidence" value="ECO:0007669"/>
    <property type="project" value="UniProtKB-UniRule"/>
</dbReference>
<dbReference type="InterPro" id="IPR010995">
    <property type="entry name" value="DNA_repair_Rad51/TF_NusA_a-hlx"/>
</dbReference>
<keyword evidence="1 7" id="KW-0806">Transcription termination</keyword>
<dbReference type="CDD" id="cd02134">
    <property type="entry name" value="KH-II_NusA_rpt1"/>
    <property type="match status" value="1"/>
</dbReference>
<evidence type="ECO:0000256" key="1">
    <source>
        <dbReference type="ARBA" id="ARBA00022472"/>
    </source>
</evidence>
<dbReference type="FunFam" id="3.30.300.20:FF:000002">
    <property type="entry name" value="Transcription termination/antitermination protein NusA"/>
    <property type="match status" value="1"/>
</dbReference>
<evidence type="ECO:0000256" key="2">
    <source>
        <dbReference type="ARBA" id="ARBA00022490"/>
    </source>
</evidence>
<dbReference type="Pfam" id="PF00575">
    <property type="entry name" value="S1"/>
    <property type="match status" value="1"/>
</dbReference>